<feature type="compositionally biased region" description="Low complexity" evidence="17">
    <location>
        <begin position="309"/>
        <end position="322"/>
    </location>
</feature>
<accession>A0A1G9HVC1</accession>
<feature type="transmembrane region" description="Helical" evidence="18">
    <location>
        <begin position="227"/>
        <end position="252"/>
    </location>
</feature>
<evidence type="ECO:0000256" key="7">
    <source>
        <dbReference type="ARBA" id="ARBA00022927"/>
    </source>
</evidence>
<feature type="domain" description="Membrane insertase YidC/Oxa/ALB C-terminal" evidence="19">
    <location>
        <begin position="52"/>
        <end position="263"/>
    </location>
</feature>
<sequence>MIDLFVPLSIWDSIYGGLSTMMQPLYWAVSGLLVMFHWVWGIWLSLPAGVAWTLAIVSLTVVVRTAMIPLFVKQINSSRNMQLLQPKMQELQKKYGADRERLGQETMKLYKDEGVNPMASCFPLLIQMPIFLALFRVLQGASDGQVRGQWLKDNPALVESLQEAQLFGAGLAERIFPLTPFGATQVFGILLVLAMVAALFVTQLQLMRKNMPPSALEGPMAQQQKMMLYLFPIIYAVSSVVIPIGVLIYWLASNIWTMVQQGLLIRNNPAPNTPAYIDWEERMRAKGKDPEEIIRERREKRRKQKAAKTNTTRTVRGAAVATDEAETDLKAAEEQAEARPKVQRQQVNRVTVRTDADGKRVVTRQQPQAKSRSQRKKK</sequence>
<dbReference type="PANTHER" id="PTHR12428">
    <property type="entry name" value="OXA1"/>
    <property type="match status" value="1"/>
</dbReference>
<evidence type="ECO:0000256" key="18">
    <source>
        <dbReference type="SAM" id="Phobius"/>
    </source>
</evidence>
<evidence type="ECO:0000256" key="17">
    <source>
        <dbReference type="SAM" id="MobiDB-lite"/>
    </source>
</evidence>
<evidence type="ECO:0000256" key="8">
    <source>
        <dbReference type="ARBA" id="ARBA00022989"/>
    </source>
</evidence>
<evidence type="ECO:0000256" key="12">
    <source>
        <dbReference type="ARBA" id="ARBA00026028"/>
    </source>
</evidence>
<dbReference type="GO" id="GO:0015031">
    <property type="term" value="P:protein transport"/>
    <property type="evidence" value="ECO:0007669"/>
    <property type="project" value="UniProtKB-KW"/>
</dbReference>
<feature type="transmembrane region" description="Helical" evidence="18">
    <location>
        <begin position="117"/>
        <end position="138"/>
    </location>
</feature>
<evidence type="ECO:0000256" key="6">
    <source>
        <dbReference type="ARBA" id="ARBA00022692"/>
    </source>
</evidence>
<keyword evidence="8 18" id="KW-1133">Transmembrane helix</keyword>
<feature type="region of interest" description="Disordered" evidence="17">
    <location>
        <begin position="287"/>
        <end position="378"/>
    </location>
</feature>
<evidence type="ECO:0000256" key="11">
    <source>
        <dbReference type="ARBA" id="ARBA00025034"/>
    </source>
</evidence>
<dbReference type="Pfam" id="PF02096">
    <property type="entry name" value="60KD_IMP"/>
    <property type="match status" value="1"/>
</dbReference>
<evidence type="ECO:0000256" key="16">
    <source>
        <dbReference type="RuleBase" id="RU003945"/>
    </source>
</evidence>
<reference evidence="20 21" key="1">
    <citation type="submission" date="2016-10" db="EMBL/GenBank/DDBJ databases">
        <authorList>
            <person name="de Groot N.N."/>
        </authorList>
    </citation>
    <scope>NUCLEOTIDE SEQUENCE [LARGE SCALE GENOMIC DNA]</scope>
    <source>
        <strain evidence="20 21">CGMCC 1.9159</strain>
    </source>
</reference>
<dbReference type="InterPro" id="IPR001708">
    <property type="entry name" value="YidC/ALB3/OXA1/COX18"/>
</dbReference>
<keyword evidence="6 16" id="KW-0812">Transmembrane</keyword>
<evidence type="ECO:0000313" key="21">
    <source>
        <dbReference type="Proteomes" id="UP000199475"/>
    </source>
</evidence>
<proteinExistence type="inferred from homology"/>
<keyword evidence="10" id="KW-0143">Chaperone</keyword>
<evidence type="ECO:0000256" key="1">
    <source>
        <dbReference type="ARBA" id="ARBA00004651"/>
    </source>
</evidence>
<dbReference type="NCBIfam" id="NF002350">
    <property type="entry name" value="PRK01315.1"/>
    <property type="match status" value="1"/>
</dbReference>
<dbReference type="EMBL" id="FNGP01000001">
    <property type="protein sequence ID" value="SDL16927.1"/>
    <property type="molecule type" value="Genomic_DNA"/>
</dbReference>
<dbReference type="OrthoDB" id="9780552at2"/>
<gene>
    <name evidence="20" type="ORF">SAMN04488242_0553</name>
</gene>
<evidence type="ECO:0000313" key="20">
    <source>
        <dbReference type="EMBL" id="SDL16927.1"/>
    </source>
</evidence>
<protein>
    <recommendedName>
        <fullName evidence="3">Membrane protein insertase YidC</fullName>
    </recommendedName>
    <alternativeName>
        <fullName evidence="15">Foldase YidC</fullName>
    </alternativeName>
    <alternativeName>
        <fullName evidence="14">Membrane integrase YidC</fullName>
    </alternativeName>
    <alternativeName>
        <fullName evidence="13">Membrane protein YidC</fullName>
    </alternativeName>
</protein>
<keyword evidence="5" id="KW-1003">Cell membrane</keyword>
<comment type="function">
    <text evidence="11">Required for the insertion and/or proper folding and/or complex formation of integral membrane proteins into the membrane. Involved in integration of membrane proteins that insert both dependently and independently of the Sec translocase complex, as well as at least some lipoproteins. Aids folding of multispanning membrane proteins.</text>
</comment>
<dbReference type="STRING" id="686624.SAMN04488242_0553"/>
<dbReference type="GO" id="GO:0032977">
    <property type="term" value="F:membrane insertase activity"/>
    <property type="evidence" value="ECO:0007669"/>
    <property type="project" value="InterPro"/>
</dbReference>
<feature type="compositionally biased region" description="Basic and acidic residues" evidence="17">
    <location>
        <begin position="327"/>
        <end position="340"/>
    </location>
</feature>
<dbReference type="AlphaFoldDB" id="A0A1G9HVC1"/>
<evidence type="ECO:0000256" key="9">
    <source>
        <dbReference type="ARBA" id="ARBA00023136"/>
    </source>
</evidence>
<dbReference type="PANTHER" id="PTHR12428:SF65">
    <property type="entry name" value="CYTOCHROME C OXIDASE ASSEMBLY PROTEIN COX18, MITOCHONDRIAL"/>
    <property type="match status" value="1"/>
</dbReference>
<dbReference type="InterPro" id="IPR047196">
    <property type="entry name" value="YidC_ALB_C"/>
</dbReference>
<dbReference type="GO" id="GO:0051205">
    <property type="term" value="P:protein insertion into membrane"/>
    <property type="evidence" value="ECO:0007669"/>
    <property type="project" value="TreeGrafter"/>
</dbReference>
<dbReference type="RefSeq" id="WP_093248708.1">
    <property type="nucleotide sequence ID" value="NZ_FNGP01000001.1"/>
</dbReference>
<evidence type="ECO:0000256" key="13">
    <source>
        <dbReference type="ARBA" id="ARBA00031538"/>
    </source>
</evidence>
<evidence type="ECO:0000256" key="5">
    <source>
        <dbReference type="ARBA" id="ARBA00022475"/>
    </source>
</evidence>
<organism evidence="20 21">
    <name type="scientific">Tessaracoccus oleiagri</name>
    <dbReference type="NCBI Taxonomy" id="686624"/>
    <lineage>
        <taxon>Bacteria</taxon>
        <taxon>Bacillati</taxon>
        <taxon>Actinomycetota</taxon>
        <taxon>Actinomycetes</taxon>
        <taxon>Propionibacteriales</taxon>
        <taxon>Propionibacteriaceae</taxon>
        <taxon>Tessaracoccus</taxon>
    </lineage>
</organism>
<keyword evidence="4" id="KW-0813">Transport</keyword>
<feature type="compositionally biased region" description="Basic and acidic residues" evidence="17">
    <location>
        <begin position="287"/>
        <end position="297"/>
    </location>
</feature>
<name>A0A1G9HVC1_9ACTN</name>
<dbReference type="CDD" id="cd20070">
    <property type="entry name" value="5TM_YidC_Alb3"/>
    <property type="match status" value="1"/>
</dbReference>
<comment type="subunit">
    <text evidence="12">Interacts with the Sec translocase complex via SecD. Specifically interacts with transmembrane segments of nascent integral membrane proteins during membrane integration.</text>
</comment>
<dbReference type="Proteomes" id="UP000199475">
    <property type="component" value="Unassembled WGS sequence"/>
</dbReference>
<evidence type="ECO:0000256" key="2">
    <source>
        <dbReference type="ARBA" id="ARBA00010527"/>
    </source>
</evidence>
<evidence type="ECO:0000256" key="10">
    <source>
        <dbReference type="ARBA" id="ARBA00023186"/>
    </source>
</evidence>
<evidence type="ECO:0000256" key="4">
    <source>
        <dbReference type="ARBA" id="ARBA00022448"/>
    </source>
</evidence>
<dbReference type="GO" id="GO:0005886">
    <property type="term" value="C:plasma membrane"/>
    <property type="evidence" value="ECO:0007669"/>
    <property type="project" value="UniProtKB-SubCell"/>
</dbReference>
<evidence type="ECO:0000259" key="19">
    <source>
        <dbReference type="Pfam" id="PF02096"/>
    </source>
</evidence>
<keyword evidence="21" id="KW-1185">Reference proteome</keyword>
<comment type="similarity">
    <text evidence="2">Belongs to the OXA1/ALB3/YidC family. Type 1 subfamily.</text>
</comment>
<evidence type="ECO:0000256" key="3">
    <source>
        <dbReference type="ARBA" id="ARBA00015325"/>
    </source>
</evidence>
<feature type="transmembrane region" description="Helical" evidence="18">
    <location>
        <begin position="25"/>
        <end position="44"/>
    </location>
</feature>
<evidence type="ECO:0000256" key="15">
    <source>
        <dbReference type="ARBA" id="ARBA00033342"/>
    </source>
</evidence>
<dbReference type="InterPro" id="IPR028055">
    <property type="entry name" value="YidC/Oxa/ALB_C"/>
</dbReference>
<dbReference type="NCBIfam" id="TIGR03592">
    <property type="entry name" value="yidC_oxa1_cterm"/>
    <property type="match status" value="1"/>
</dbReference>
<feature type="transmembrane region" description="Helical" evidence="18">
    <location>
        <begin position="50"/>
        <end position="72"/>
    </location>
</feature>
<comment type="subcellular location">
    <subcellularLocation>
        <location evidence="1">Cell membrane</location>
        <topology evidence="1">Multi-pass membrane protein</topology>
    </subcellularLocation>
    <subcellularLocation>
        <location evidence="16">Membrane</location>
        <topology evidence="16">Multi-pass membrane protein</topology>
    </subcellularLocation>
</comment>
<evidence type="ECO:0000256" key="14">
    <source>
        <dbReference type="ARBA" id="ARBA00033245"/>
    </source>
</evidence>
<keyword evidence="7" id="KW-0653">Protein transport</keyword>
<feature type="transmembrane region" description="Helical" evidence="18">
    <location>
        <begin position="186"/>
        <end position="206"/>
    </location>
</feature>
<keyword evidence="9 18" id="KW-0472">Membrane</keyword>